<protein>
    <submittedName>
        <fullName evidence="3">Uncharacterized protein</fullName>
    </submittedName>
</protein>
<accession>A0A6M4IPB1</accession>
<dbReference type="RefSeq" id="WP_171224695.1">
    <property type="nucleotide sequence ID" value="NZ_CP053085.1"/>
</dbReference>
<dbReference type="AlphaFoldDB" id="A0A6M4IPB1"/>
<reference evidence="3 4" key="1">
    <citation type="submission" date="2020-05" db="EMBL/GenBank/DDBJ databases">
        <title>Complete genome sequence of Gemmatimonas greenlandica TET16.</title>
        <authorList>
            <person name="Zeng Y."/>
        </authorList>
    </citation>
    <scope>NUCLEOTIDE SEQUENCE [LARGE SCALE GENOMIC DNA]</scope>
    <source>
        <strain evidence="3 4">TET16</strain>
    </source>
</reference>
<evidence type="ECO:0000313" key="3">
    <source>
        <dbReference type="EMBL" id="QJR35266.1"/>
    </source>
</evidence>
<evidence type="ECO:0000256" key="2">
    <source>
        <dbReference type="SAM" id="SignalP"/>
    </source>
</evidence>
<dbReference type="Proteomes" id="UP000500938">
    <property type="component" value="Chromosome"/>
</dbReference>
<sequence>MFTPRLLVRLGSALLLTVSARGLHAQGPPPRDSLARDSTGARLTLDSIAVRLERAEAALALLRQQLATESSTQVRLRSRVQLELSARLIVNGWRTTGVASNSEVPTFAAVARPADPQYGSTGVHTLGLSMRQSVVGASVSVDSVLGGVLFADLELDFFARALDPNPPLFPEPRLRTARAMLVWPRTEVMVGMETPLISDLTPITAAGVAIPTFTAAGNLWNWLPQVRVTRELWRRRAGTPVSIALQGAIMSPFSADRHVTDPAGPDAGQLSGRPALESRARLRWGIDEEVAGLQSVLSHGGEVGVGTHRGWLRAVGDTNLTSWAASADARVALGHGVEVRGEAYRGRLLRGLGGGAIGQNFGVLGNNVDKPGVPLTDAAGWVQLNVQWHPRVIAGVGCGTDRVLGASADRRRNSVCAVQAMWRPAQPLLLSFELRDLKTRYAAGLQHARHLNIGFGIEL</sequence>
<evidence type="ECO:0000313" key="4">
    <source>
        <dbReference type="Proteomes" id="UP000500938"/>
    </source>
</evidence>
<dbReference type="EMBL" id="CP053085">
    <property type="protein sequence ID" value="QJR35266.1"/>
    <property type="molecule type" value="Genomic_DNA"/>
</dbReference>
<evidence type="ECO:0000256" key="1">
    <source>
        <dbReference type="SAM" id="Coils"/>
    </source>
</evidence>
<gene>
    <name evidence="3" type="ORF">HKW67_06995</name>
</gene>
<feature type="chain" id="PRO_5026881659" evidence="2">
    <location>
        <begin position="26"/>
        <end position="459"/>
    </location>
</feature>
<dbReference type="KEGG" id="ggr:HKW67_06995"/>
<feature type="coiled-coil region" evidence="1">
    <location>
        <begin position="45"/>
        <end position="72"/>
    </location>
</feature>
<organism evidence="3 4">
    <name type="scientific">Gemmatimonas groenlandica</name>
    <dbReference type="NCBI Taxonomy" id="2732249"/>
    <lineage>
        <taxon>Bacteria</taxon>
        <taxon>Pseudomonadati</taxon>
        <taxon>Gemmatimonadota</taxon>
        <taxon>Gemmatimonadia</taxon>
        <taxon>Gemmatimonadales</taxon>
        <taxon>Gemmatimonadaceae</taxon>
        <taxon>Gemmatimonas</taxon>
    </lineage>
</organism>
<keyword evidence="2" id="KW-0732">Signal</keyword>
<feature type="signal peptide" evidence="2">
    <location>
        <begin position="1"/>
        <end position="25"/>
    </location>
</feature>
<keyword evidence="4" id="KW-1185">Reference proteome</keyword>
<keyword evidence="1" id="KW-0175">Coiled coil</keyword>
<proteinExistence type="predicted"/>
<name>A0A6M4IPB1_9BACT</name>